<protein>
    <submittedName>
        <fullName evidence="5">Acyl transferase domain-containing protein</fullName>
    </submittedName>
</protein>
<keyword evidence="3 5" id="KW-0808">Transferase</keyword>
<dbReference type="InterPro" id="IPR020841">
    <property type="entry name" value="PKS_Beta-ketoAc_synthase_dom"/>
</dbReference>
<proteinExistence type="inferred from homology"/>
<dbReference type="InterPro" id="IPR032821">
    <property type="entry name" value="PKS_assoc"/>
</dbReference>
<keyword evidence="6" id="KW-1185">Reference proteome</keyword>
<dbReference type="SUPFAM" id="SSF53901">
    <property type="entry name" value="Thiolase-like"/>
    <property type="match status" value="1"/>
</dbReference>
<comment type="similarity">
    <text evidence="3">Belongs to the thiolase-like superfamily. Beta-ketoacyl-ACP synthases family.</text>
</comment>
<evidence type="ECO:0000256" key="3">
    <source>
        <dbReference type="RuleBase" id="RU003694"/>
    </source>
</evidence>
<evidence type="ECO:0000313" key="6">
    <source>
        <dbReference type="Proteomes" id="UP001519363"/>
    </source>
</evidence>
<dbReference type="Pfam" id="PF00109">
    <property type="entry name" value="ketoacyl-synt"/>
    <property type="match status" value="1"/>
</dbReference>
<evidence type="ECO:0000256" key="1">
    <source>
        <dbReference type="ARBA" id="ARBA00022450"/>
    </source>
</evidence>
<evidence type="ECO:0000313" key="5">
    <source>
        <dbReference type="EMBL" id="MBP2479452.1"/>
    </source>
</evidence>
<keyword evidence="2" id="KW-0597">Phosphoprotein</keyword>
<keyword evidence="1" id="KW-0596">Phosphopantetheine</keyword>
<dbReference type="CDD" id="cd00833">
    <property type="entry name" value="PKS"/>
    <property type="match status" value="1"/>
</dbReference>
<accession>A0ABS5AS86</accession>
<dbReference type="Pfam" id="PF16197">
    <property type="entry name" value="KAsynt_C_assoc"/>
    <property type="match status" value="1"/>
</dbReference>
<dbReference type="SMART" id="SM00825">
    <property type="entry name" value="PKS_KS"/>
    <property type="match status" value="1"/>
</dbReference>
<dbReference type="EMBL" id="JAGIOO010000001">
    <property type="protein sequence ID" value="MBP2479452.1"/>
    <property type="molecule type" value="Genomic_DNA"/>
</dbReference>
<gene>
    <name evidence="5" type="ORF">JOF53_008324</name>
</gene>
<dbReference type="Pfam" id="PF02801">
    <property type="entry name" value="Ketoacyl-synt_C"/>
    <property type="match status" value="1"/>
</dbReference>
<evidence type="ECO:0000256" key="2">
    <source>
        <dbReference type="ARBA" id="ARBA00022553"/>
    </source>
</evidence>
<dbReference type="PROSITE" id="PS52004">
    <property type="entry name" value="KS3_2"/>
    <property type="match status" value="1"/>
</dbReference>
<dbReference type="InterPro" id="IPR014031">
    <property type="entry name" value="Ketoacyl_synth_C"/>
</dbReference>
<comment type="caution">
    <text evidence="5">The sequence shown here is derived from an EMBL/GenBank/DDBJ whole genome shotgun (WGS) entry which is preliminary data.</text>
</comment>
<organism evidence="5 6">
    <name type="scientific">Crossiella equi</name>
    <dbReference type="NCBI Taxonomy" id="130796"/>
    <lineage>
        <taxon>Bacteria</taxon>
        <taxon>Bacillati</taxon>
        <taxon>Actinomycetota</taxon>
        <taxon>Actinomycetes</taxon>
        <taxon>Pseudonocardiales</taxon>
        <taxon>Pseudonocardiaceae</taxon>
        <taxon>Crossiella</taxon>
    </lineage>
</organism>
<dbReference type="PANTHER" id="PTHR43775:SF37">
    <property type="entry name" value="SI:DKEY-61P9.11"/>
    <property type="match status" value="1"/>
</dbReference>
<dbReference type="RefSeq" id="WP_086782848.1">
    <property type="nucleotide sequence ID" value="NZ_JAGIOO010000001.1"/>
</dbReference>
<feature type="domain" description="Ketosynthase family 3 (KS3)" evidence="4">
    <location>
        <begin position="4"/>
        <end position="426"/>
    </location>
</feature>
<dbReference type="InterPro" id="IPR014030">
    <property type="entry name" value="Ketoacyl_synth_N"/>
</dbReference>
<dbReference type="Gene3D" id="3.40.47.10">
    <property type="match status" value="1"/>
</dbReference>
<dbReference type="Proteomes" id="UP001519363">
    <property type="component" value="Unassembled WGS sequence"/>
</dbReference>
<name>A0ABS5AS86_9PSEU</name>
<dbReference type="InterPro" id="IPR050091">
    <property type="entry name" value="PKS_NRPS_Biosynth_Enz"/>
</dbReference>
<dbReference type="GO" id="GO:0016740">
    <property type="term" value="F:transferase activity"/>
    <property type="evidence" value="ECO:0007669"/>
    <property type="project" value="UniProtKB-KW"/>
</dbReference>
<dbReference type="PANTHER" id="PTHR43775">
    <property type="entry name" value="FATTY ACID SYNTHASE"/>
    <property type="match status" value="1"/>
</dbReference>
<dbReference type="InterPro" id="IPR016039">
    <property type="entry name" value="Thiolase-like"/>
</dbReference>
<sequence length="599" mass="62954">MSPQTPVAVIGMAARAPGAEDMAGFWNLLAEGRCTSAPVPPDRLLDYRADLGGIEDPHLSLLDDVVGFEPGLFGITPRLATWMDPQQRMMLESAWHALESAGIPPDSLAGREVGVFVSTTCSDMRDRMAATHLVDTYSAVGLLLTFVSSRISHQFDLRGPSITLDTSCAGGLTTVHQAVTGLRAGDFGLAITGAPNVYLHGHMQAVMQKFGAITPTGQARCFSAGADGYVRGEGVFSFVLKLLPRALADGDPVLAVIRGSAVNHDGRRGGLTRSDPASQVELVRKALAQAELPPQALGYVECHAAGTPKGDPIEAVAMRDLVRDSDGPVAAGGPGKKLWLGSVKANIGHLEGGAGAASLAKAVQVLRYRTIPMIPGVSELHPDVPEDRDPVAVATATTPWPDEGPRVVGVTALGVGGANAHVVLSEAPELPTEAFPRATRWAVPVSARTPGSLDRLVSGLARLLREGDPDPAGGPGIPAPDFAAAVWTLQSGRAQLRTRLVLTAADAEEFAEAARSFARGEEHPDVHLATETGRLAELRAAGLLAAEAETAQRWLAGDTVDWAPTWPGTARPRRVPLVAYPFERRRCWPEAAGPLAETP</sequence>
<dbReference type="Gene3D" id="3.30.70.3290">
    <property type="match status" value="1"/>
</dbReference>
<reference evidence="5 6" key="1">
    <citation type="submission" date="2021-03" db="EMBL/GenBank/DDBJ databases">
        <title>Sequencing the genomes of 1000 actinobacteria strains.</title>
        <authorList>
            <person name="Klenk H.-P."/>
        </authorList>
    </citation>
    <scope>NUCLEOTIDE SEQUENCE [LARGE SCALE GENOMIC DNA]</scope>
    <source>
        <strain evidence="5 6">DSM 44580</strain>
    </source>
</reference>
<evidence type="ECO:0000259" key="4">
    <source>
        <dbReference type="PROSITE" id="PS52004"/>
    </source>
</evidence>